<dbReference type="InterPro" id="IPR036322">
    <property type="entry name" value="WD40_repeat_dom_sf"/>
</dbReference>
<dbReference type="InterPro" id="IPR001680">
    <property type="entry name" value="WD40_rpt"/>
</dbReference>
<dbReference type="Pfam" id="PF00400">
    <property type="entry name" value="WD40"/>
    <property type="match status" value="1"/>
</dbReference>
<keyword evidence="2" id="KW-0677">Repeat</keyword>
<feature type="region of interest" description="Disordered" evidence="3">
    <location>
        <begin position="324"/>
        <end position="355"/>
    </location>
</feature>
<dbReference type="PANTHER" id="PTHR22889:SF0">
    <property type="entry name" value="WD REPEAT-CONTAINING PROTEIN 89"/>
    <property type="match status" value="1"/>
</dbReference>
<evidence type="ECO:0000313" key="5">
    <source>
        <dbReference type="Proteomes" id="UP001316803"/>
    </source>
</evidence>
<dbReference type="Gene3D" id="2.130.10.10">
    <property type="entry name" value="YVTN repeat-like/Quinoprotein amine dehydrogenase"/>
    <property type="match status" value="1"/>
</dbReference>
<evidence type="ECO:0000256" key="1">
    <source>
        <dbReference type="ARBA" id="ARBA00022574"/>
    </source>
</evidence>
<dbReference type="PANTHER" id="PTHR22889">
    <property type="entry name" value="WD REPEAT-CONTAINING PROTEIN 89"/>
    <property type="match status" value="1"/>
</dbReference>
<evidence type="ECO:0008006" key="6">
    <source>
        <dbReference type="Google" id="ProtNLM"/>
    </source>
</evidence>
<keyword evidence="1" id="KW-0853">WD repeat</keyword>
<organism evidence="4 5">
    <name type="scientific">Knufia fluminis</name>
    <dbReference type="NCBI Taxonomy" id="191047"/>
    <lineage>
        <taxon>Eukaryota</taxon>
        <taxon>Fungi</taxon>
        <taxon>Dikarya</taxon>
        <taxon>Ascomycota</taxon>
        <taxon>Pezizomycotina</taxon>
        <taxon>Eurotiomycetes</taxon>
        <taxon>Chaetothyriomycetidae</taxon>
        <taxon>Chaetothyriales</taxon>
        <taxon>Trichomeriaceae</taxon>
        <taxon>Knufia</taxon>
    </lineage>
</organism>
<evidence type="ECO:0000313" key="4">
    <source>
        <dbReference type="EMBL" id="KAK5952972.1"/>
    </source>
</evidence>
<sequence>MLYQPYAGITPSRDDSAYILALVPTIANGLAAITSANELLVVDRHSLSSTQTSFFDGAPNSANCLVSCDPQGQSLLCSGTNGTVATFDVRSQRKVSDFKVDRAVIALASSGPRVAVGTEFKNQQAIVSLWDVRQNKQIWQNAENNDEITTVSFHPSRHNILLAGGDDGLVSLFDSDISEEDDSLLQVINHGPIHKAGFLGDNRIFALSSDQNIAVHPVSSPGDEQDPEPTLIGDLRPLVPCQYVIDVLKSGEDYVIVTGTNTEGSRVDMVKLENAQAIDSRPRLETAVKHSIEPAHGEEVVRAVCIDDQTGTIFTAGEDSYIRASRPSTRAADATPTTTKTSKHKKASQGRYKPY</sequence>
<dbReference type="Proteomes" id="UP001316803">
    <property type="component" value="Unassembled WGS sequence"/>
</dbReference>
<evidence type="ECO:0000256" key="2">
    <source>
        <dbReference type="ARBA" id="ARBA00022737"/>
    </source>
</evidence>
<dbReference type="InterPro" id="IPR015943">
    <property type="entry name" value="WD40/YVTN_repeat-like_dom_sf"/>
</dbReference>
<dbReference type="SUPFAM" id="SSF50978">
    <property type="entry name" value="WD40 repeat-like"/>
    <property type="match status" value="1"/>
</dbReference>
<protein>
    <recommendedName>
        <fullName evidence="6">WD40 repeat-like protein</fullName>
    </recommendedName>
</protein>
<feature type="compositionally biased region" description="Low complexity" evidence="3">
    <location>
        <begin position="328"/>
        <end position="340"/>
    </location>
</feature>
<dbReference type="SMART" id="SM00320">
    <property type="entry name" value="WD40"/>
    <property type="match status" value="4"/>
</dbReference>
<dbReference type="EMBL" id="JAKLMC020000013">
    <property type="protein sequence ID" value="KAK5952972.1"/>
    <property type="molecule type" value="Genomic_DNA"/>
</dbReference>
<comment type="caution">
    <text evidence="4">The sequence shown here is derived from an EMBL/GenBank/DDBJ whole genome shotgun (WGS) entry which is preliminary data.</text>
</comment>
<feature type="compositionally biased region" description="Basic residues" evidence="3">
    <location>
        <begin position="341"/>
        <end position="355"/>
    </location>
</feature>
<proteinExistence type="predicted"/>
<evidence type="ECO:0000256" key="3">
    <source>
        <dbReference type="SAM" id="MobiDB-lite"/>
    </source>
</evidence>
<keyword evidence="5" id="KW-1185">Reference proteome</keyword>
<gene>
    <name evidence="4" type="ORF">OHC33_006093</name>
</gene>
<accession>A0AAN8IMA1</accession>
<dbReference type="InterPro" id="IPR039328">
    <property type="entry name" value="WDR89"/>
</dbReference>
<name>A0AAN8IMA1_9EURO</name>
<reference evidence="4 5" key="1">
    <citation type="submission" date="2022-12" db="EMBL/GenBank/DDBJ databases">
        <title>Genomic features and morphological characterization of a novel Knufia sp. strain isolated from spacecraft assembly facility.</title>
        <authorList>
            <person name="Teixeira M."/>
            <person name="Chander A.M."/>
            <person name="Stajich J.E."/>
            <person name="Venkateswaran K."/>
        </authorList>
    </citation>
    <scope>NUCLEOTIDE SEQUENCE [LARGE SCALE GENOMIC DNA]</scope>
    <source>
        <strain evidence="4 5">FJI-L2-BK-P2</strain>
    </source>
</reference>
<dbReference type="AlphaFoldDB" id="A0AAN8IMA1"/>